<keyword evidence="4" id="KW-1185">Reference proteome</keyword>
<evidence type="ECO:0000256" key="1">
    <source>
        <dbReference type="SAM" id="MobiDB-lite"/>
    </source>
</evidence>
<comment type="caution">
    <text evidence="3">The sequence shown here is derived from an EMBL/GenBank/DDBJ whole genome shotgun (WGS) entry which is preliminary data.</text>
</comment>
<reference evidence="3 4" key="1">
    <citation type="journal article" date="2019" name="Fungal Biol. Biotechnol.">
        <title>Draft genome sequence of fastidious pathogen Ceratobasidium theobromae, which causes vascular-streak dieback in Theobroma cacao.</title>
        <authorList>
            <person name="Ali S.S."/>
            <person name="Asman A."/>
            <person name="Shao J."/>
            <person name="Firmansyah A.P."/>
            <person name="Susilo A.W."/>
            <person name="Rosmana A."/>
            <person name="McMahon P."/>
            <person name="Junaid M."/>
            <person name="Guest D."/>
            <person name="Kheng T.Y."/>
            <person name="Meinhardt L.W."/>
            <person name="Bailey B.A."/>
        </authorList>
    </citation>
    <scope>NUCLEOTIDE SEQUENCE [LARGE SCALE GENOMIC DNA]</scope>
    <source>
        <strain evidence="3 4">CT2</strain>
    </source>
</reference>
<evidence type="ECO:0000256" key="2">
    <source>
        <dbReference type="SAM" id="Phobius"/>
    </source>
</evidence>
<keyword evidence="2" id="KW-0472">Membrane</keyword>
<keyword evidence="2" id="KW-0812">Transmembrane</keyword>
<proteinExistence type="predicted"/>
<protein>
    <submittedName>
        <fullName evidence="3">Uncharacterized protein</fullName>
    </submittedName>
</protein>
<dbReference type="EMBL" id="SSOP01000910">
    <property type="protein sequence ID" value="KAB5587636.1"/>
    <property type="molecule type" value="Genomic_DNA"/>
</dbReference>
<sequence>MSTVTITRIPAASSTLFASVFRFWLSHRRVLFVAKAQRSLMPLADLRTVSAIGLSVPRIPRSMSGGIISHPSGRTSHFVATIDKIILGTPTEVSLSPSKARFNKRFLKPEPIPTTGTKRKAGSSAAEAGPSRRHRGRN</sequence>
<feature type="transmembrane region" description="Helical" evidence="2">
    <location>
        <begin position="6"/>
        <end position="25"/>
    </location>
</feature>
<gene>
    <name evidence="3" type="ORF">CTheo_8925</name>
</gene>
<evidence type="ECO:0000313" key="4">
    <source>
        <dbReference type="Proteomes" id="UP000383932"/>
    </source>
</evidence>
<evidence type="ECO:0000313" key="3">
    <source>
        <dbReference type="EMBL" id="KAB5587636.1"/>
    </source>
</evidence>
<dbReference type="AlphaFoldDB" id="A0A5N5Q896"/>
<organism evidence="3 4">
    <name type="scientific">Ceratobasidium theobromae</name>
    <dbReference type="NCBI Taxonomy" id="1582974"/>
    <lineage>
        <taxon>Eukaryota</taxon>
        <taxon>Fungi</taxon>
        <taxon>Dikarya</taxon>
        <taxon>Basidiomycota</taxon>
        <taxon>Agaricomycotina</taxon>
        <taxon>Agaricomycetes</taxon>
        <taxon>Cantharellales</taxon>
        <taxon>Ceratobasidiaceae</taxon>
        <taxon>Ceratobasidium</taxon>
    </lineage>
</organism>
<feature type="region of interest" description="Disordered" evidence="1">
    <location>
        <begin position="104"/>
        <end position="138"/>
    </location>
</feature>
<accession>A0A5N5Q896</accession>
<keyword evidence="2" id="KW-1133">Transmembrane helix</keyword>
<name>A0A5N5Q896_9AGAM</name>
<dbReference type="Proteomes" id="UP000383932">
    <property type="component" value="Unassembled WGS sequence"/>
</dbReference>